<sequence>MSEPGSPRFAADWLALREEADADARDTGLVAALRAHLAPAAPRGSGAHLTVRDLGSGTGSMARWLAPRLAGPQHWVLHDRDADLLAHAAGTPPAAAADGAPVSVETHLADLADLRASDLIGADLVTASALLDLLTEEELGALVEAWAGAGCAALLTLSVAGRVALTPGHPLDAEIAAAFDDHQRREVHGRRLLGPDAPAAATRAFRQWGARVHASASPWRLGPDRRALTARWLEGWVAAAVEQRPELSTRAHPYVEWRQDECASGRLRAEVHHIDLLVLPGDGARA</sequence>
<reference evidence="2 3" key="1">
    <citation type="submission" date="2020-08" db="EMBL/GenBank/DDBJ databases">
        <title>Sequencing the genomes of 1000 actinobacteria strains.</title>
        <authorList>
            <person name="Klenk H.-P."/>
        </authorList>
    </citation>
    <scope>NUCLEOTIDE SEQUENCE [LARGE SCALE GENOMIC DNA]</scope>
    <source>
        <strain evidence="2 3">DSM 46659</strain>
    </source>
</reference>
<dbReference type="RefSeq" id="WP_184077810.1">
    <property type="nucleotide sequence ID" value="NZ_JACHDS010000001.1"/>
</dbReference>
<gene>
    <name evidence="2" type="ORF">HNR23_004089</name>
</gene>
<protein>
    <recommendedName>
        <fullName evidence="1">Methyltransferase domain-containing protein</fullName>
    </recommendedName>
</protein>
<evidence type="ECO:0000313" key="3">
    <source>
        <dbReference type="Proteomes" id="UP000546642"/>
    </source>
</evidence>
<dbReference type="AlphaFoldDB" id="A0A7W9YL70"/>
<accession>A0A7W9YL70</accession>
<keyword evidence="3" id="KW-1185">Reference proteome</keyword>
<dbReference type="Pfam" id="PF13649">
    <property type="entry name" value="Methyltransf_25"/>
    <property type="match status" value="1"/>
</dbReference>
<evidence type="ECO:0000313" key="2">
    <source>
        <dbReference type="EMBL" id="MBB6174029.1"/>
    </source>
</evidence>
<dbReference type="InterPro" id="IPR029063">
    <property type="entry name" value="SAM-dependent_MTases_sf"/>
</dbReference>
<dbReference type="Gene3D" id="3.40.50.150">
    <property type="entry name" value="Vaccinia Virus protein VP39"/>
    <property type="match status" value="1"/>
</dbReference>
<feature type="domain" description="Methyltransferase" evidence="1">
    <location>
        <begin position="52"/>
        <end position="146"/>
    </location>
</feature>
<name>A0A7W9YL70_9ACTN</name>
<proteinExistence type="predicted"/>
<organism evidence="2 3">
    <name type="scientific">Nocardiopsis mwathae</name>
    <dbReference type="NCBI Taxonomy" id="1472723"/>
    <lineage>
        <taxon>Bacteria</taxon>
        <taxon>Bacillati</taxon>
        <taxon>Actinomycetota</taxon>
        <taxon>Actinomycetes</taxon>
        <taxon>Streptosporangiales</taxon>
        <taxon>Nocardiopsidaceae</taxon>
        <taxon>Nocardiopsis</taxon>
    </lineage>
</organism>
<evidence type="ECO:0000259" key="1">
    <source>
        <dbReference type="Pfam" id="PF13649"/>
    </source>
</evidence>
<comment type="caution">
    <text evidence="2">The sequence shown here is derived from an EMBL/GenBank/DDBJ whole genome shotgun (WGS) entry which is preliminary data.</text>
</comment>
<dbReference type="InterPro" id="IPR041698">
    <property type="entry name" value="Methyltransf_25"/>
</dbReference>
<dbReference type="Proteomes" id="UP000546642">
    <property type="component" value="Unassembled WGS sequence"/>
</dbReference>
<dbReference type="EMBL" id="JACHDS010000001">
    <property type="protein sequence ID" value="MBB6174029.1"/>
    <property type="molecule type" value="Genomic_DNA"/>
</dbReference>
<dbReference type="SUPFAM" id="SSF53335">
    <property type="entry name" value="S-adenosyl-L-methionine-dependent methyltransferases"/>
    <property type="match status" value="1"/>
</dbReference>